<comment type="similarity">
    <text evidence="8">Belongs to the ATPase delta chain family.</text>
</comment>
<dbReference type="HAMAP" id="MF_01416">
    <property type="entry name" value="ATP_synth_delta_bact"/>
    <property type="match status" value="1"/>
</dbReference>
<evidence type="ECO:0000256" key="7">
    <source>
        <dbReference type="ARBA" id="ARBA00023310"/>
    </source>
</evidence>
<evidence type="ECO:0000313" key="9">
    <source>
        <dbReference type="EMBL" id="NKF20768.1"/>
    </source>
</evidence>
<comment type="function">
    <text evidence="8">F(1)F(0) ATP synthase produces ATP from ADP in the presence of a proton or sodium gradient. F-type ATPases consist of two structural domains, F(1) containing the extramembraneous catalytic core and F(0) containing the membrane proton channel, linked together by a central stalk and a peripheral stalk. During catalysis, ATP synthesis in the catalytic domain of F(1) is coupled via a rotary mechanism of the central stalk subunits to proton translocation.</text>
</comment>
<keyword evidence="7 8" id="KW-0066">ATP synthesis</keyword>
<dbReference type="PANTHER" id="PTHR11910">
    <property type="entry name" value="ATP SYNTHASE DELTA CHAIN"/>
    <property type="match status" value="1"/>
</dbReference>
<evidence type="ECO:0000256" key="6">
    <source>
        <dbReference type="ARBA" id="ARBA00023196"/>
    </source>
</evidence>
<dbReference type="NCBIfam" id="TIGR01145">
    <property type="entry name" value="ATP_synt_delta"/>
    <property type="match status" value="1"/>
</dbReference>
<dbReference type="RefSeq" id="WP_168146033.1">
    <property type="nucleotide sequence ID" value="NZ_JAAVXB010000001.1"/>
</dbReference>
<comment type="subcellular location">
    <subcellularLocation>
        <location evidence="8">Cell membrane</location>
        <topology evidence="8">Peripheral membrane protein</topology>
    </subcellularLocation>
    <subcellularLocation>
        <location evidence="1">Membrane</location>
    </subcellularLocation>
</comment>
<keyword evidence="3 8" id="KW-0375">Hydrogen ion transport</keyword>
<name>A0A970B4M1_9GAMM</name>
<keyword evidence="6 8" id="KW-0139">CF(1)</keyword>
<evidence type="ECO:0000256" key="2">
    <source>
        <dbReference type="ARBA" id="ARBA00022448"/>
    </source>
</evidence>
<dbReference type="PRINTS" id="PR00125">
    <property type="entry name" value="ATPASEDELTA"/>
</dbReference>
<evidence type="ECO:0000256" key="4">
    <source>
        <dbReference type="ARBA" id="ARBA00023065"/>
    </source>
</evidence>
<keyword evidence="2 8" id="KW-0813">Transport</keyword>
<dbReference type="InterPro" id="IPR000711">
    <property type="entry name" value="ATPase_OSCP/dsu"/>
</dbReference>
<dbReference type="GO" id="GO:0045259">
    <property type="term" value="C:proton-transporting ATP synthase complex"/>
    <property type="evidence" value="ECO:0007669"/>
    <property type="project" value="UniProtKB-KW"/>
</dbReference>
<dbReference type="GO" id="GO:0046933">
    <property type="term" value="F:proton-transporting ATP synthase activity, rotational mechanism"/>
    <property type="evidence" value="ECO:0007669"/>
    <property type="project" value="UniProtKB-UniRule"/>
</dbReference>
<dbReference type="GO" id="GO:0005886">
    <property type="term" value="C:plasma membrane"/>
    <property type="evidence" value="ECO:0007669"/>
    <property type="project" value="UniProtKB-SubCell"/>
</dbReference>
<dbReference type="Pfam" id="PF00213">
    <property type="entry name" value="OSCP"/>
    <property type="match status" value="1"/>
</dbReference>
<dbReference type="Proteomes" id="UP000653472">
    <property type="component" value="Unassembled WGS sequence"/>
</dbReference>
<dbReference type="AlphaFoldDB" id="A0A970B4M1"/>
<comment type="caution">
    <text evidence="9">The sequence shown here is derived from an EMBL/GenBank/DDBJ whole genome shotgun (WGS) entry which is preliminary data.</text>
</comment>
<keyword evidence="4 8" id="KW-0406">Ion transport</keyword>
<evidence type="ECO:0000256" key="1">
    <source>
        <dbReference type="ARBA" id="ARBA00004370"/>
    </source>
</evidence>
<keyword evidence="5 8" id="KW-0472">Membrane</keyword>
<dbReference type="InterPro" id="IPR026015">
    <property type="entry name" value="ATP_synth_OSCP/delta_N_sf"/>
</dbReference>
<accession>A0A970B4M1</accession>
<reference evidence="9" key="1">
    <citation type="submission" date="2020-03" db="EMBL/GenBank/DDBJ databases">
        <title>Solimonas marina sp. nov., isolated from deep seawater of the Pacific Ocean.</title>
        <authorList>
            <person name="Liu X."/>
            <person name="Lai Q."/>
            <person name="Sun F."/>
            <person name="Gai Y."/>
            <person name="Li G."/>
            <person name="Shao Z."/>
        </authorList>
    </citation>
    <scope>NUCLEOTIDE SEQUENCE</scope>
    <source>
        <strain evidence="9">C16B3</strain>
    </source>
</reference>
<sequence>MADFSTIAHPYAKAVFELARDAGDYQAWSDSLQELAKLLADPQVAALAANPALSRADLAAGLASGLDGKVPADAVALVRILVDNGRLRAVAAIASEYEALRAEAERRVEVEITSAVPVAAEQQEKLAAAVKQRVARDVVISWKTDESLIGGAVIRAGDTIIDGSVSGELERLKTAVAR</sequence>
<dbReference type="NCBIfam" id="NF004402">
    <property type="entry name" value="PRK05758.2-2"/>
    <property type="match status" value="1"/>
</dbReference>
<keyword evidence="10" id="KW-1185">Reference proteome</keyword>
<evidence type="ECO:0000313" key="10">
    <source>
        <dbReference type="Proteomes" id="UP000653472"/>
    </source>
</evidence>
<proteinExistence type="inferred from homology"/>
<protein>
    <recommendedName>
        <fullName evidence="8">ATP synthase subunit delta</fullName>
    </recommendedName>
    <alternativeName>
        <fullName evidence="8">ATP synthase F(1) sector subunit delta</fullName>
    </alternativeName>
    <alternativeName>
        <fullName evidence="8">F-type ATPase subunit delta</fullName>
        <shortName evidence="8">F-ATPase subunit delta</shortName>
    </alternativeName>
</protein>
<comment type="function">
    <text evidence="8">This protein is part of the stalk that links CF(0) to CF(1). It either transmits conformational changes from CF(0) to CF(1) or is implicated in proton conduction.</text>
</comment>
<evidence type="ECO:0000256" key="3">
    <source>
        <dbReference type="ARBA" id="ARBA00022781"/>
    </source>
</evidence>
<dbReference type="Gene3D" id="1.10.520.20">
    <property type="entry name" value="N-terminal domain of the delta subunit of the F1F0-ATP synthase"/>
    <property type="match status" value="1"/>
</dbReference>
<gene>
    <name evidence="8" type="primary">atpH</name>
    <name evidence="9" type="ORF">G7Y82_00470</name>
</gene>
<keyword evidence="8" id="KW-1003">Cell membrane</keyword>
<evidence type="ECO:0000256" key="8">
    <source>
        <dbReference type="HAMAP-Rule" id="MF_01416"/>
    </source>
</evidence>
<evidence type="ECO:0000256" key="5">
    <source>
        <dbReference type="ARBA" id="ARBA00023136"/>
    </source>
</evidence>
<dbReference type="EMBL" id="JAAVXB010000001">
    <property type="protein sequence ID" value="NKF20768.1"/>
    <property type="molecule type" value="Genomic_DNA"/>
</dbReference>
<dbReference type="InterPro" id="IPR020781">
    <property type="entry name" value="ATPase_OSCP/d_CS"/>
</dbReference>
<dbReference type="SUPFAM" id="SSF47928">
    <property type="entry name" value="N-terminal domain of the delta subunit of the F1F0-ATP synthase"/>
    <property type="match status" value="1"/>
</dbReference>
<dbReference type="PROSITE" id="PS00389">
    <property type="entry name" value="ATPASE_DELTA"/>
    <property type="match status" value="1"/>
</dbReference>
<organism evidence="9 10">
    <name type="scientific">Solimonas marina</name>
    <dbReference type="NCBI Taxonomy" id="2714601"/>
    <lineage>
        <taxon>Bacteria</taxon>
        <taxon>Pseudomonadati</taxon>
        <taxon>Pseudomonadota</taxon>
        <taxon>Gammaproteobacteria</taxon>
        <taxon>Nevskiales</taxon>
        <taxon>Nevskiaceae</taxon>
        <taxon>Solimonas</taxon>
    </lineage>
</organism>